<name>A0AAU2V099_9ACTN</name>
<reference evidence="2" key="1">
    <citation type="submission" date="2022-10" db="EMBL/GenBank/DDBJ databases">
        <title>The complete genomes of actinobacterial strains from the NBC collection.</title>
        <authorList>
            <person name="Joergensen T.S."/>
            <person name="Alvarez Arevalo M."/>
            <person name="Sterndorff E.B."/>
            <person name="Faurdal D."/>
            <person name="Vuksanovic O."/>
            <person name="Mourched A.-S."/>
            <person name="Charusanti P."/>
            <person name="Shaw S."/>
            <person name="Blin K."/>
            <person name="Weber T."/>
        </authorList>
    </citation>
    <scope>NUCLEOTIDE SEQUENCE</scope>
    <source>
        <strain evidence="2">NBC_00003</strain>
    </source>
</reference>
<gene>
    <name evidence="2" type="ORF">OG549_07840</name>
</gene>
<dbReference type="AlphaFoldDB" id="A0AAU2V099"/>
<dbReference type="EMBL" id="CP108318">
    <property type="protein sequence ID" value="WTW60560.1"/>
    <property type="molecule type" value="Genomic_DNA"/>
</dbReference>
<keyword evidence="1" id="KW-0812">Transmembrane</keyword>
<accession>A0AAU2V099</accession>
<feature type="transmembrane region" description="Helical" evidence="1">
    <location>
        <begin position="110"/>
        <end position="133"/>
    </location>
</feature>
<evidence type="ECO:0000313" key="2">
    <source>
        <dbReference type="EMBL" id="WTW60560.1"/>
    </source>
</evidence>
<keyword evidence="1" id="KW-1133">Transmembrane helix</keyword>
<protein>
    <submittedName>
        <fullName evidence="2">Uncharacterized protein</fullName>
    </submittedName>
</protein>
<sequence>MDSANTLSATSKATATVLAVPRWVNLAAHAVPLAVLPAGLWRMAMAVGIPVGFSGQLAKDWQPGLEASSYITLLTLVTEGLALMTLGLVKPWGEKVPSWIPLLGGRHVRTWAAVVPALLGALAVTALTTQMFWGGWPAEAGGSEAPQGMAALIMNACYVPMLLWGPLVAVVTVSYTLRHRK</sequence>
<feature type="transmembrane region" description="Helical" evidence="1">
    <location>
        <begin position="153"/>
        <end position="177"/>
    </location>
</feature>
<feature type="transmembrane region" description="Helical" evidence="1">
    <location>
        <begin position="67"/>
        <end position="89"/>
    </location>
</feature>
<keyword evidence="1" id="KW-0472">Membrane</keyword>
<organism evidence="2">
    <name type="scientific">Streptomyces sp. NBC_00003</name>
    <dbReference type="NCBI Taxonomy" id="2903608"/>
    <lineage>
        <taxon>Bacteria</taxon>
        <taxon>Bacillati</taxon>
        <taxon>Actinomycetota</taxon>
        <taxon>Actinomycetes</taxon>
        <taxon>Kitasatosporales</taxon>
        <taxon>Streptomycetaceae</taxon>
        <taxon>Streptomyces</taxon>
    </lineage>
</organism>
<proteinExistence type="predicted"/>
<evidence type="ECO:0000256" key="1">
    <source>
        <dbReference type="SAM" id="Phobius"/>
    </source>
</evidence>